<keyword evidence="12 17" id="KW-0520">NAD</keyword>
<dbReference type="Pfam" id="PF06444">
    <property type="entry name" value="NADH_dehy_S2_C"/>
    <property type="match status" value="1"/>
</dbReference>
<evidence type="ECO:0000259" key="19">
    <source>
        <dbReference type="Pfam" id="PF06444"/>
    </source>
</evidence>
<dbReference type="Pfam" id="PF00361">
    <property type="entry name" value="Proton_antipo_M"/>
    <property type="match status" value="1"/>
</dbReference>
<accession>A0A347ZJT7</accession>
<evidence type="ECO:0000256" key="5">
    <source>
        <dbReference type="ARBA" id="ARBA00022448"/>
    </source>
</evidence>
<feature type="transmembrane region" description="Helical" evidence="17">
    <location>
        <begin position="200"/>
        <end position="219"/>
    </location>
</feature>
<protein>
    <recommendedName>
        <fullName evidence="4 17">NADH-ubiquinone oxidoreductase chain 2</fullName>
        <ecNumber evidence="3 17">7.1.1.2</ecNumber>
    </recommendedName>
</protein>
<evidence type="ECO:0000256" key="8">
    <source>
        <dbReference type="ARBA" id="ARBA00022792"/>
    </source>
</evidence>
<evidence type="ECO:0000256" key="9">
    <source>
        <dbReference type="ARBA" id="ARBA00022967"/>
    </source>
</evidence>
<dbReference type="GO" id="GO:0005743">
    <property type="term" value="C:mitochondrial inner membrane"/>
    <property type="evidence" value="ECO:0007669"/>
    <property type="project" value="UniProtKB-SubCell"/>
</dbReference>
<evidence type="ECO:0000256" key="7">
    <source>
        <dbReference type="ARBA" id="ARBA00022692"/>
    </source>
</evidence>
<geneLocation type="mitochondrion" evidence="20"/>
<dbReference type="EC" id="7.1.1.2" evidence="3 17"/>
<dbReference type="PANTHER" id="PTHR46552:SF1">
    <property type="entry name" value="NADH-UBIQUINONE OXIDOREDUCTASE CHAIN 2"/>
    <property type="match status" value="1"/>
</dbReference>
<comment type="subcellular location">
    <subcellularLocation>
        <location evidence="1 17">Mitochondrion inner membrane</location>
        <topology evidence="1 17">Multi-pass membrane protein</topology>
    </subcellularLocation>
</comment>
<dbReference type="PANTHER" id="PTHR46552">
    <property type="entry name" value="NADH-UBIQUINONE OXIDOREDUCTASE CHAIN 2"/>
    <property type="match status" value="1"/>
</dbReference>
<keyword evidence="13 17" id="KW-0830">Ubiquinone</keyword>
<keyword evidence="6 17" id="KW-0679">Respiratory chain</keyword>
<evidence type="ECO:0000256" key="4">
    <source>
        <dbReference type="ARBA" id="ARBA00021008"/>
    </source>
</evidence>
<evidence type="ECO:0000256" key="16">
    <source>
        <dbReference type="ARBA" id="ARBA00049551"/>
    </source>
</evidence>
<dbReference type="InterPro" id="IPR050175">
    <property type="entry name" value="Complex_I_Subunit_2"/>
</dbReference>
<dbReference type="InterPro" id="IPR003917">
    <property type="entry name" value="NADH_UbQ_OxRdtase_chain2"/>
</dbReference>
<feature type="transmembrane region" description="Helical" evidence="17">
    <location>
        <begin position="57"/>
        <end position="80"/>
    </location>
</feature>
<comment type="similarity">
    <text evidence="2 17">Belongs to the complex I subunit 2 family.</text>
</comment>
<dbReference type="GO" id="GO:0006120">
    <property type="term" value="P:mitochondrial electron transport, NADH to ubiquinone"/>
    <property type="evidence" value="ECO:0007669"/>
    <property type="project" value="InterPro"/>
</dbReference>
<dbReference type="CTD" id="4536"/>
<dbReference type="InterPro" id="IPR001750">
    <property type="entry name" value="ND/Mrp_TM"/>
</dbReference>
<keyword evidence="10 17" id="KW-0249">Electron transport</keyword>
<evidence type="ECO:0000256" key="13">
    <source>
        <dbReference type="ARBA" id="ARBA00023075"/>
    </source>
</evidence>
<dbReference type="RefSeq" id="YP_009510321.1">
    <property type="nucleotide sequence ID" value="NC_039137.1"/>
</dbReference>
<evidence type="ECO:0000256" key="1">
    <source>
        <dbReference type="ARBA" id="ARBA00004448"/>
    </source>
</evidence>
<keyword evidence="15 17" id="KW-0472">Membrane</keyword>
<keyword evidence="5" id="KW-0813">Transport</keyword>
<evidence type="ECO:0000256" key="17">
    <source>
        <dbReference type="RuleBase" id="RU003403"/>
    </source>
</evidence>
<feature type="transmembrane region" description="Helical" evidence="17">
    <location>
        <begin position="178"/>
        <end position="194"/>
    </location>
</feature>
<dbReference type="EMBL" id="AP018345">
    <property type="protein sequence ID" value="BBA85502.1"/>
    <property type="molecule type" value="Genomic_DNA"/>
</dbReference>
<evidence type="ECO:0000256" key="14">
    <source>
        <dbReference type="ARBA" id="ARBA00023128"/>
    </source>
</evidence>
<proteinExistence type="inferred from homology"/>
<reference evidence="20" key="2">
    <citation type="journal article" date="2018" name="PLoS ONE">
        <title>Resolving deep-sea pelagic saccopharyngiform eel mysteries: Identification of Neocyema and Monognathidae leptocephali and establishment of a new fish family "Neocyematidae" based on larvae, adults and mitogenomic gene orders.</title>
        <authorList>
            <person name="Poulsen J.Y."/>
            <person name="Miller M.J."/>
            <person name="Sado T."/>
            <person name="Hanel R."/>
            <person name="Tsukamoto T."/>
            <person name="Miya M."/>
        </authorList>
    </citation>
    <scope>NUCLEOTIDE SEQUENCE</scope>
</reference>
<comment type="catalytic activity">
    <reaction evidence="16 17">
        <text>a ubiquinone + NADH + 5 H(+)(in) = a ubiquinol + NAD(+) + 4 H(+)(out)</text>
        <dbReference type="Rhea" id="RHEA:29091"/>
        <dbReference type="Rhea" id="RHEA-COMP:9565"/>
        <dbReference type="Rhea" id="RHEA-COMP:9566"/>
        <dbReference type="ChEBI" id="CHEBI:15378"/>
        <dbReference type="ChEBI" id="CHEBI:16389"/>
        <dbReference type="ChEBI" id="CHEBI:17976"/>
        <dbReference type="ChEBI" id="CHEBI:57540"/>
        <dbReference type="ChEBI" id="CHEBI:57945"/>
        <dbReference type="EC" id="7.1.1.2"/>
    </reaction>
</comment>
<evidence type="ECO:0000256" key="6">
    <source>
        <dbReference type="ARBA" id="ARBA00022660"/>
    </source>
</evidence>
<evidence type="ECO:0000256" key="12">
    <source>
        <dbReference type="ARBA" id="ARBA00023027"/>
    </source>
</evidence>
<evidence type="ECO:0000256" key="3">
    <source>
        <dbReference type="ARBA" id="ARBA00012944"/>
    </source>
</evidence>
<keyword evidence="9 17" id="KW-1278">Translocase</keyword>
<feature type="transmembrane region" description="Helical" evidence="17">
    <location>
        <begin position="326"/>
        <end position="349"/>
    </location>
</feature>
<reference evidence="20" key="1">
    <citation type="submission" date="2017-08" db="EMBL/GenBank/DDBJ databases">
        <authorList>
            <person name="Poulsen JY."/>
        </authorList>
    </citation>
    <scope>NUCLEOTIDE SEQUENCE</scope>
</reference>
<keyword evidence="7 17" id="KW-0812">Transmembrane</keyword>
<evidence type="ECO:0000256" key="11">
    <source>
        <dbReference type="ARBA" id="ARBA00022989"/>
    </source>
</evidence>
<evidence type="ECO:0000313" key="20">
    <source>
        <dbReference type="EMBL" id="BBA85502.1"/>
    </source>
</evidence>
<feature type="transmembrane region" description="Helical" evidence="17">
    <location>
        <begin position="240"/>
        <end position="257"/>
    </location>
</feature>
<feature type="transmembrane region" description="Helical" evidence="17">
    <location>
        <begin position="152"/>
        <end position="171"/>
    </location>
</feature>
<comment type="function">
    <text evidence="17">Core subunit of the mitochondrial membrane respiratory chain NADH dehydrogenase (Complex I) which catalyzes electron transfer from NADH through the respiratory chain, using ubiquinone as an electron acceptor. Essential for the catalytic activity and assembly of complex I.</text>
</comment>
<keyword evidence="11 17" id="KW-1133">Transmembrane helix</keyword>
<gene>
    <name evidence="20" type="primary">ND2</name>
</gene>
<dbReference type="GeneID" id="37622633"/>
<name>A0A347ZJT7_9TELE</name>
<dbReference type="GO" id="GO:0008137">
    <property type="term" value="F:NADH dehydrogenase (ubiquinone) activity"/>
    <property type="evidence" value="ECO:0007669"/>
    <property type="project" value="UniProtKB-EC"/>
</dbReference>
<dbReference type="AlphaFoldDB" id="A0A347ZJT7"/>
<evidence type="ECO:0000259" key="18">
    <source>
        <dbReference type="Pfam" id="PF00361"/>
    </source>
</evidence>
<organism evidence="20">
    <name type="scientific">Neocyema erythrosoma</name>
    <dbReference type="NCBI Taxonomy" id="2024705"/>
    <lineage>
        <taxon>Eukaryota</taxon>
        <taxon>Metazoa</taxon>
        <taxon>Chordata</taxon>
        <taxon>Craniata</taxon>
        <taxon>Vertebrata</taxon>
        <taxon>Euteleostomi</taxon>
        <taxon>Actinopterygii</taxon>
        <taxon>Neopterygii</taxon>
        <taxon>Teleostei</taxon>
        <taxon>Anguilliformes</taxon>
        <taxon>Cyematidae</taxon>
        <taxon>Neocyema</taxon>
    </lineage>
</organism>
<evidence type="ECO:0000256" key="15">
    <source>
        <dbReference type="ARBA" id="ARBA00023136"/>
    </source>
</evidence>
<keyword evidence="8 17" id="KW-0999">Mitochondrion inner membrane</keyword>
<dbReference type="PRINTS" id="PR01436">
    <property type="entry name" value="NADHDHGNASE2"/>
</dbReference>
<evidence type="ECO:0000256" key="10">
    <source>
        <dbReference type="ARBA" id="ARBA00022982"/>
    </source>
</evidence>
<feature type="domain" description="NADH:quinone oxidoreductase/Mrp antiporter transmembrane" evidence="18">
    <location>
        <begin position="23"/>
        <end position="288"/>
    </location>
</feature>
<feature type="domain" description="NADH dehydrogenase subunit 2 C-terminal" evidence="19">
    <location>
        <begin position="290"/>
        <end position="342"/>
    </location>
</feature>
<dbReference type="InterPro" id="IPR010933">
    <property type="entry name" value="NADH_DH_su2_C"/>
</dbReference>
<feature type="transmembrane region" description="Helical" evidence="17">
    <location>
        <begin position="92"/>
        <end position="115"/>
    </location>
</feature>
<feature type="transmembrane region" description="Helical" evidence="17">
    <location>
        <begin position="277"/>
        <end position="296"/>
    </location>
</feature>
<sequence>MTPYVSFVLFTSLGLGTTITFASSHWLLAWLGLEINTLAIIPLMAQRNHPRALEATTKYFLVQAMAATLMLFTVTSNAWMTGHWEVQESSQPILAMITFLALGLKIGIAPMHYWLPEVMQGVDLMTGMILATWQKLAPMAMMFQLAPEMNMPLLLTLAITSTLMGGWGGINQTQLRKILAYSSIANMGWMLVVLKYMPNLMVLSLVFYIVMTMSIFMMVKMAAVTKINMLSTAWAKSPTLSVMTLVVILSIASLPPLTGFTPKWFILKSLTQQELTIIPTLMALSTLMSLFFYLRLCYSVALTTSPNTNNTKTSWRLKSKQMMKPMAPFITLTVMAFPLSPLATALTMINGDPTL</sequence>
<evidence type="ECO:0000256" key="2">
    <source>
        <dbReference type="ARBA" id="ARBA00007012"/>
    </source>
</evidence>
<keyword evidence="14 17" id="KW-0496">Mitochondrion</keyword>